<accession>A0A6H0XYC1</accession>
<feature type="region of interest" description="Disordered" evidence="1">
    <location>
        <begin position="174"/>
        <end position="196"/>
    </location>
</feature>
<keyword evidence="3" id="KW-1185">Reference proteome</keyword>
<gene>
    <name evidence="2" type="ORF">AMS68_005178</name>
</gene>
<protein>
    <submittedName>
        <fullName evidence="2">Uncharacterized protein</fullName>
    </submittedName>
</protein>
<evidence type="ECO:0000313" key="2">
    <source>
        <dbReference type="EMBL" id="QIW99660.1"/>
    </source>
</evidence>
<feature type="compositionally biased region" description="Acidic residues" evidence="1">
    <location>
        <begin position="184"/>
        <end position="195"/>
    </location>
</feature>
<reference evidence="2 3" key="1">
    <citation type="journal article" date="2016" name="Sci. Rep.">
        <title>Peltaster fructicola genome reveals evolution from an invasive phytopathogen to an ectophytic parasite.</title>
        <authorList>
            <person name="Xu C."/>
            <person name="Chen H."/>
            <person name="Gleason M.L."/>
            <person name="Xu J.R."/>
            <person name="Liu H."/>
            <person name="Zhang R."/>
            <person name="Sun G."/>
        </authorList>
    </citation>
    <scope>NUCLEOTIDE SEQUENCE [LARGE SCALE GENOMIC DNA]</scope>
    <source>
        <strain evidence="2 3">LNHT1506</strain>
    </source>
</reference>
<feature type="region of interest" description="Disordered" evidence="1">
    <location>
        <begin position="216"/>
        <end position="250"/>
    </location>
</feature>
<feature type="region of interest" description="Disordered" evidence="1">
    <location>
        <begin position="116"/>
        <end position="141"/>
    </location>
</feature>
<dbReference type="Proteomes" id="UP000503462">
    <property type="component" value="Chromosome 3"/>
</dbReference>
<feature type="compositionally biased region" description="Acidic residues" evidence="1">
    <location>
        <begin position="220"/>
        <end position="237"/>
    </location>
</feature>
<feature type="compositionally biased region" description="Acidic residues" evidence="1">
    <location>
        <begin position="468"/>
        <end position="482"/>
    </location>
</feature>
<evidence type="ECO:0000313" key="3">
    <source>
        <dbReference type="Proteomes" id="UP000503462"/>
    </source>
</evidence>
<proteinExistence type="predicted"/>
<sequence>MNLLNLAKSSEQENHDLVPRPGTLEPDLPRPLVDSFEDLGAEEASHHAESAMTLIEYGADQHILNPAVLYGASRDPGYISVTDYNYRMRWTYSRLGRSVVYRDDEEEITTYQYGDGAGKPWFHRPQQRRRRDLPGKSPLSKEICDIDSYIPSGRRKKQVTTRWVQSANPVVLEDWEEEQRGGEGEYDTAEVDEQGDTIMIDAQQTDDAKMLENEVNTSDMQEEQMESEDTGLEENEELPQPSTHPAELTGNNDQLRRDLASAASSSDFWAPKLTNWADESDEASDFSFLGAALRSEAKILPHIESLVAEADTENGEDESQDVAGLPDVDDALVCDSDDSNPSNPLLIGRKIAPLGCSSRQVSLLSVAIQTEAEHAVASRTTDAGSDVDDDDDFELTGDELLPPDDEMRAIYEAYEDRDQHKAWYDKLACDYSQVTYQAILDKLQRDGLLESLADHESKKQAMGSTIDDSADDDDDADLDLTGDDLLPPPEEMLALCEAYKAMDPAHRERWLEVLSVNYAHVTCQAIIDKFGRDGFFKDVADTEERADDTASPDSEANNSAKTAVPVAEPLSSFVSDNQKDLDVVAKELPAVAEPASEGLQPLEDSSGSRA</sequence>
<dbReference type="EMBL" id="CP051141">
    <property type="protein sequence ID" value="QIW99660.1"/>
    <property type="molecule type" value="Genomic_DNA"/>
</dbReference>
<name>A0A6H0XYC1_9PEZI</name>
<feature type="region of interest" description="Disordered" evidence="1">
    <location>
        <begin position="589"/>
        <end position="610"/>
    </location>
</feature>
<feature type="region of interest" description="Disordered" evidence="1">
    <location>
        <begin position="374"/>
        <end position="401"/>
    </location>
</feature>
<organism evidence="2 3">
    <name type="scientific">Peltaster fructicola</name>
    <dbReference type="NCBI Taxonomy" id="286661"/>
    <lineage>
        <taxon>Eukaryota</taxon>
        <taxon>Fungi</taxon>
        <taxon>Dikarya</taxon>
        <taxon>Ascomycota</taxon>
        <taxon>Pezizomycotina</taxon>
        <taxon>Dothideomycetes</taxon>
        <taxon>Dothideomycetes incertae sedis</taxon>
        <taxon>Peltaster</taxon>
    </lineage>
</organism>
<feature type="compositionally biased region" description="Acidic residues" evidence="1">
    <location>
        <begin position="385"/>
        <end position="401"/>
    </location>
</feature>
<feature type="region of interest" description="Disordered" evidence="1">
    <location>
        <begin position="1"/>
        <end position="31"/>
    </location>
</feature>
<feature type="compositionally biased region" description="Polar residues" evidence="1">
    <location>
        <begin position="551"/>
        <end position="561"/>
    </location>
</feature>
<feature type="region of interest" description="Disordered" evidence="1">
    <location>
        <begin position="543"/>
        <end position="571"/>
    </location>
</feature>
<feature type="region of interest" description="Disordered" evidence="1">
    <location>
        <begin position="456"/>
        <end position="484"/>
    </location>
</feature>
<evidence type="ECO:0000256" key="1">
    <source>
        <dbReference type="SAM" id="MobiDB-lite"/>
    </source>
</evidence>
<dbReference type="AlphaFoldDB" id="A0A6H0XYC1"/>
<feature type="compositionally biased region" description="Basic residues" evidence="1">
    <location>
        <begin position="121"/>
        <end position="131"/>
    </location>
</feature>